<evidence type="ECO:0000313" key="2">
    <source>
        <dbReference type="EMBL" id="EFS93618.1"/>
    </source>
</evidence>
<dbReference type="EMBL" id="ADZU01000003">
    <property type="protein sequence ID" value="EFS93618.1"/>
    <property type="molecule type" value="Genomic_DNA"/>
</dbReference>
<gene>
    <name evidence="2" type="ORF">HMPREF9607_00072</name>
</gene>
<comment type="caution">
    <text evidence="2">The sequence shown here is derived from an EMBL/GenBank/DDBJ whole genome shotgun (WGS) entry which is preliminary data.</text>
</comment>
<evidence type="ECO:0000313" key="3">
    <source>
        <dbReference type="Proteomes" id="UP000003179"/>
    </source>
</evidence>
<accession>A0ABP2K9J7</accession>
<evidence type="ECO:0000256" key="1">
    <source>
        <dbReference type="SAM" id="MobiDB-lite"/>
    </source>
</evidence>
<proteinExistence type="predicted"/>
<feature type="region of interest" description="Disordered" evidence="1">
    <location>
        <begin position="35"/>
        <end position="54"/>
    </location>
</feature>
<protein>
    <submittedName>
        <fullName evidence="2">Uncharacterized protein</fullName>
    </submittedName>
</protein>
<sequence length="86" mass="9486">MDLGDIGVTATVINLIDDDMVGNHQIRVRRLNREDHGGASQTCQDASRHSWSYESPPRRAFTRHLVALDMSTGMLATVNSPKIPAL</sequence>
<dbReference type="Proteomes" id="UP000003179">
    <property type="component" value="Unassembled WGS sequence"/>
</dbReference>
<feature type="compositionally biased region" description="Polar residues" evidence="1">
    <location>
        <begin position="39"/>
        <end position="53"/>
    </location>
</feature>
<keyword evidence="3" id="KW-1185">Reference proteome</keyword>
<name>A0ABP2K9J7_9ACTN</name>
<organism evidence="2 3">
    <name type="scientific">Cutibacterium modestum HL044PA1</name>
    <dbReference type="NCBI Taxonomy" id="765109"/>
    <lineage>
        <taxon>Bacteria</taxon>
        <taxon>Bacillati</taxon>
        <taxon>Actinomycetota</taxon>
        <taxon>Actinomycetes</taxon>
        <taxon>Propionibacteriales</taxon>
        <taxon>Propionibacteriaceae</taxon>
        <taxon>Cutibacterium</taxon>
        <taxon>Cutibacterium modestum</taxon>
    </lineage>
</organism>
<reference evidence="2" key="1">
    <citation type="submission" date="2010-08" db="EMBL/GenBank/DDBJ databases">
        <authorList>
            <person name="Weinstock G."/>
            <person name="Sodergren E."/>
            <person name="Clifton S."/>
            <person name="Fulton L."/>
            <person name="Fulton B."/>
            <person name="Courtney L."/>
            <person name="Fronick C."/>
            <person name="Harrison M."/>
            <person name="Strong C."/>
            <person name="Farmer C."/>
            <person name="Delahaunty K."/>
            <person name="Markovic C."/>
            <person name="Hall O."/>
            <person name="Minx P."/>
            <person name="Tomlinson C."/>
            <person name="Mitreva M."/>
            <person name="Hou S."/>
            <person name="Chen J."/>
            <person name="Wollam A."/>
            <person name="Pepin K.H."/>
            <person name="Johnson M."/>
            <person name="Bhonagiri V."/>
            <person name="Zhang X."/>
            <person name="Suruliraj S."/>
            <person name="Warren W."/>
            <person name="Chinwalla A."/>
            <person name="Mardis E.R."/>
            <person name="Wilson R.K."/>
        </authorList>
    </citation>
    <scope>NUCLEOTIDE SEQUENCE [LARGE SCALE GENOMIC DNA]</scope>
    <source>
        <strain evidence="2">HL044PA1</strain>
    </source>
</reference>